<reference evidence="2" key="1">
    <citation type="submission" date="2016-06" db="EMBL/GenBank/DDBJ databases">
        <title>Complete genome sequence of Actinoalloteichus fjordicus DSM 46855 (=ADI127-17), type strain of the new species Actinoalloteichus fjordicus.</title>
        <authorList>
            <person name="Ruckert C."/>
            <person name="Nouioui I."/>
            <person name="Willmese J."/>
            <person name="van Wezel G."/>
            <person name="Klenk H.-P."/>
            <person name="Kalinowski J."/>
            <person name="Zotchev S.B."/>
        </authorList>
    </citation>
    <scope>NUCLEOTIDE SEQUENCE [LARGE SCALE GENOMIC DNA]</scope>
    <source>
        <strain evidence="2">ADI127-7</strain>
    </source>
</reference>
<keyword evidence="2" id="KW-1185">Reference proteome</keyword>
<dbReference type="AlphaFoldDB" id="A0AAC9PSY3"/>
<gene>
    <name evidence="1" type="ORF">UA74_17750</name>
</gene>
<name>A0AAC9PSY3_9PSEU</name>
<dbReference type="EMBL" id="CP016076">
    <property type="protein sequence ID" value="APU15578.1"/>
    <property type="molecule type" value="Genomic_DNA"/>
</dbReference>
<accession>A0AAC9PSY3</accession>
<proteinExistence type="predicted"/>
<organism evidence="1 2">
    <name type="scientific">Actinoalloteichus fjordicus</name>
    <dbReference type="NCBI Taxonomy" id="1612552"/>
    <lineage>
        <taxon>Bacteria</taxon>
        <taxon>Bacillati</taxon>
        <taxon>Actinomycetota</taxon>
        <taxon>Actinomycetes</taxon>
        <taxon>Pseudonocardiales</taxon>
        <taxon>Pseudonocardiaceae</taxon>
        <taxon>Actinoalloteichus</taxon>
    </lineage>
</organism>
<protein>
    <submittedName>
        <fullName evidence="1">Uncharacterized protein</fullName>
    </submittedName>
</protein>
<dbReference type="RefSeq" id="WP_157442268.1">
    <property type="nucleotide sequence ID" value="NZ_CP016076.1"/>
</dbReference>
<evidence type="ECO:0000313" key="2">
    <source>
        <dbReference type="Proteomes" id="UP000185511"/>
    </source>
</evidence>
<sequence length="77" mass="8779">MPAWFVRSLARGDTHLGAPEVRPAPQVAPWCDPDTEFTPMNRQPLAVCYFDWQLCPDCLTAAARTRRRRRPVSAVVR</sequence>
<dbReference type="Proteomes" id="UP000185511">
    <property type="component" value="Chromosome"/>
</dbReference>
<dbReference type="KEGG" id="acad:UA74_17750"/>
<evidence type="ECO:0000313" key="1">
    <source>
        <dbReference type="EMBL" id="APU15578.1"/>
    </source>
</evidence>